<dbReference type="InterPro" id="IPR011050">
    <property type="entry name" value="Pectin_lyase_fold/virulence"/>
</dbReference>
<dbReference type="KEGG" id="naq:D0T90_10345"/>
<dbReference type="AlphaFoldDB" id="A0A5P3MVN2"/>
<accession>A0A5P3MVN2</accession>
<proteinExistence type="predicted"/>
<keyword evidence="2" id="KW-1185">Reference proteome</keyword>
<dbReference type="EMBL" id="CP031699">
    <property type="protein sequence ID" value="QEY24821.1"/>
    <property type="molecule type" value="Genomic_DNA"/>
</dbReference>
<dbReference type="RefSeq" id="WP_123796430.1">
    <property type="nucleotide sequence ID" value="NZ_CP031699.1"/>
</dbReference>
<dbReference type="Proteomes" id="UP000325536">
    <property type="component" value="Chromosome"/>
</dbReference>
<dbReference type="Gene3D" id="2.160.20.10">
    <property type="entry name" value="Single-stranded right-handed beta-helix, Pectin lyase-like"/>
    <property type="match status" value="1"/>
</dbReference>
<evidence type="ECO:0000313" key="2">
    <source>
        <dbReference type="Proteomes" id="UP000325536"/>
    </source>
</evidence>
<evidence type="ECO:0000313" key="1">
    <source>
        <dbReference type="EMBL" id="QEY24821.1"/>
    </source>
</evidence>
<gene>
    <name evidence="1" type="ORF">D0T90_10345</name>
</gene>
<dbReference type="OrthoDB" id="8613813at2"/>
<organism evidence="1 2">
    <name type="scientific">Neisseria animalis</name>
    <dbReference type="NCBI Taxonomy" id="492"/>
    <lineage>
        <taxon>Bacteria</taxon>
        <taxon>Pseudomonadati</taxon>
        <taxon>Pseudomonadota</taxon>
        <taxon>Betaproteobacteria</taxon>
        <taxon>Neisseriales</taxon>
        <taxon>Neisseriaceae</taxon>
        <taxon>Neisseria</taxon>
    </lineage>
</organism>
<dbReference type="InterPro" id="IPR012334">
    <property type="entry name" value="Pectin_lyas_fold"/>
</dbReference>
<reference evidence="1 2" key="1">
    <citation type="submission" date="2018-08" db="EMBL/GenBank/DDBJ databases">
        <title>Neisseria animalis ATCC 49930 complete genome.</title>
        <authorList>
            <person name="Veseli I.A."/>
            <person name="Mascarenhas dos Santos A.C."/>
            <person name="Buttler R."/>
            <person name="Pombert J.-F."/>
        </authorList>
    </citation>
    <scope>NUCLEOTIDE SEQUENCE [LARGE SCALE GENOMIC DNA]</scope>
    <source>
        <strain evidence="1 2">ATCC 49930</strain>
    </source>
</reference>
<dbReference type="SUPFAM" id="SSF51126">
    <property type="entry name" value="Pectin lyase-like"/>
    <property type="match status" value="1"/>
</dbReference>
<name>A0A5P3MVN2_NEIAN</name>
<protein>
    <submittedName>
        <fullName evidence="1">Uncharacterized protein</fullName>
    </submittedName>
</protein>
<sequence>MATIQEDKVTPEWVDDLYQIEMTDPVTGGSDGVANRQAKQLGQRTQWLKKAYENAAAELVELSSKRGTLENFGLVQLVSQLTLNDESNAVTPKGVLDAISAASVSVASIAELRKYAGIEGYVAVNGYYKHKPGLGGGIFVADYLDNTSRDDGGLVIVAENGTRWKRQIEGNTLSLADFGAYPGVECGAQIQGAFDLCAGRYMLTAEAGTYLTAQELRTPTGLIFQGAGMYKTILKADAKLPAIANLITNKSNNYAVRTGYDFDIHLSHFSVDADWRGRYAIGTAINNQACGIKFSAVRLSSLTNIRSINAALHCFDICADQYLDNGDVTANAVNQSEYITVKGCVAANPYRDDAFTTHNSRHITFEDCVALFDGSVSPLGNTQQGFEADEGSSHIVFRRCLAKGYHCGYQSKGHATTKPAESITFDNCTAENCAYGGMASVGHNPTGKSGYAPQSVVFRDFIVKSPTGNSHLPNPVALLIYGADGVVVDGITVDGSANIVIEQGAGKTNLKNAVFKSKLNNSYQGAIEIRNTVTAACMVSIDNLVVSAAQEIPAIFKDSSAARLVVDTAFIANVNNNEATAIRMKRQARDRITGVWSGCKYTIDLMDEGYKLTGDVQLDAYKRIYLAGNPVVSEPFIKAPIGTVCTSQWGEEWVQRGTDGNNPNWVKTVN</sequence>